<evidence type="ECO:0000313" key="2">
    <source>
        <dbReference type="Proteomes" id="UP000504618"/>
    </source>
</evidence>
<evidence type="ECO:0000313" key="3">
    <source>
        <dbReference type="RefSeq" id="XP_024876646.1"/>
    </source>
</evidence>
<dbReference type="AlphaFoldDB" id="A0A6J1Q5D7"/>
<name>A0A6J1Q5D7_9HYME</name>
<accession>A0A6J1Q5D7</accession>
<dbReference type="RefSeq" id="XP_024876646.1">
    <property type="nucleotide sequence ID" value="XM_025020878.1"/>
</dbReference>
<feature type="region of interest" description="Disordered" evidence="1">
    <location>
        <begin position="80"/>
        <end position="116"/>
    </location>
</feature>
<dbReference type="GeneID" id="112457696"/>
<reference evidence="3" key="1">
    <citation type="submission" date="2025-08" db="UniProtKB">
        <authorList>
            <consortium name="RefSeq"/>
        </authorList>
    </citation>
    <scope>IDENTIFICATION</scope>
    <source>
        <tissue evidence="3">Whole body</tissue>
    </source>
</reference>
<gene>
    <name evidence="3" type="primary">LOC112457696</name>
</gene>
<organism evidence="2 3">
    <name type="scientific">Temnothorax curvispinosus</name>
    <dbReference type="NCBI Taxonomy" id="300111"/>
    <lineage>
        <taxon>Eukaryota</taxon>
        <taxon>Metazoa</taxon>
        <taxon>Ecdysozoa</taxon>
        <taxon>Arthropoda</taxon>
        <taxon>Hexapoda</taxon>
        <taxon>Insecta</taxon>
        <taxon>Pterygota</taxon>
        <taxon>Neoptera</taxon>
        <taxon>Endopterygota</taxon>
        <taxon>Hymenoptera</taxon>
        <taxon>Apocrita</taxon>
        <taxon>Aculeata</taxon>
        <taxon>Formicoidea</taxon>
        <taxon>Formicidae</taxon>
        <taxon>Myrmicinae</taxon>
        <taxon>Temnothorax</taxon>
    </lineage>
</organism>
<dbReference type="Gene3D" id="3.40.50.150">
    <property type="entry name" value="Vaccinia Virus protein VP39"/>
    <property type="match status" value="1"/>
</dbReference>
<dbReference type="OrthoDB" id="2877at2759"/>
<dbReference type="InterPro" id="IPR039769">
    <property type="entry name" value="Bud23-like"/>
</dbReference>
<feature type="compositionally biased region" description="Low complexity" evidence="1">
    <location>
        <begin position="101"/>
        <end position="116"/>
    </location>
</feature>
<dbReference type="Proteomes" id="UP000504618">
    <property type="component" value="Unplaced"/>
</dbReference>
<dbReference type="InterPro" id="IPR029063">
    <property type="entry name" value="SAM-dependent_MTases_sf"/>
</dbReference>
<proteinExistence type="predicted"/>
<dbReference type="GO" id="GO:0005730">
    <property type="term" value="C:nucleolus"/>
    <property type="evidence" value="ECO:0007669"/>
    <property type="project" value="TreeGrafter"/>
</dbReference>
<dbReference type="PANTHER" id="PTHR12734">
    <property type="entry name" value="METHYLTRANSFERASE-RELATED"/>
    <property type="match status" value="1"/>
</dbReference>
<dbReference type="GO" id="GO:0016435">
    <property type="term" value="F:rRNA (guanine) methyltransferase activity"/>
    <property type="evidence" value="ECO:0007669"/>
    <property type="project" value="InterPro"/>
</dbReference>
<dbReference type="PANTHER" id="PTHR12734:SF0">
    <property type="entry name" value="18S RRNA (GUANINE-N(7))-METHYLTRANSFERASE-RELATED"/>
    <property type="match status" value="1"/>
</dbReference>
<dbReference type="GO" id="GO:0070476">
    <property type="term" value="P:rRNA (guanine-N7)-methylation"/>
    <property type="evidence" value="ECO:0007669"/>
    <property type="project" value="InterPro"/>
</dbReference>
<evidence type="ECO:0000256" key="1">
    <source>
        <dbReference type="SAM" id="MobiDB-lite"/>
    </source>
</evidence>
<keyword evidence="2" id="KW-1185">Reference proteome</keyword>
<sequence>MGLSVFLRLWLCYASKTLHNPTKRLYRFLSTLYACLSRSARAVLQFYPENDVAVDERELDGDLILGDIGQGLPFKAAATGPATTGRAATGPAAISVADPDNSNPKSAKSLSSSRSI</sequence>
<protein>
    <submittedName>
        <fullName evidence="3">Uncharacterized protein LOC112457696</fullName>
    </submittedName>
</protein>
<feature type="compositionally biased region" description="Low complexity" evidence="1">
    <location>
        <begin position="80"/>
        <end position="93"/>
    </location>
</feature>